<protein>
    <recommendedName>
        <fullName evidence="3">F5/8 type C domain-containing protein</fullName>
    </recommendedName>
</protein>
<dbReference type="PROSITE" id="PS50022">
    <property type="entry name" value="FA58C_3"/>
    <property type="match status" value="1"/>
</dbReference>
<dbReference type="GO" id="GO:0030313">
    <property type="term" value="C:cell envelope"/>
    <property type="evidence" value="ECO:0007669"/>
    <property type="project" value="UniProtKB-SubCell"/>
</dbReference>
<dbReference type="InterPro" id="IPR012480">
    <property type="entry name" value="Hepar_II_III_C"/>
</dbReference>
<dbReference type="Pfam" id="PF17963">
    <property type="entry name" value="Big_9"/>
    <property type="match status" value="2"/>
</dbReference>
<dbReference type="PANTHER" id="PTHR38045">
    <property type="entry name" value="CHROMOSOME 1, WHOLE GENOME SHOTGUN SEQUENCE"/>
    <property type="match status" value="1"/>
</dbReference>
<dbReference type="Proteomes" id="UP000093309">
    <property type="component" value="Unassembled WGS sequence"/>
</dbReference>
<dbReference type="GO" id="GO:0016829">
    <property type="term" value="F:lyase activity"/>
    <property type="evidence" value="ECO:0007669"/>
    <property type="project" value="InterPro"/>
</dbReference>
<evidence type="ECO:0000256" key="2">
    <source>
        <dbReference type="ARBA" id="ARBA00022801"/>
    </source>
</evidence>
<dbReference type="SUPFAM" id="SSF49785">
    <property type="entry name" value="Galactose-binding domain-like"/>
    <property type="match status" value="2"/>
</dbReference>
<dbReference type="EMBL" id="LYPC01000028">
    <property type="protein sequence ID" value="OCT11247.1"/>
    <property type="molecule type" value="Genomic_DNA"/>
</dbReference>
<dbReference type="Gene3D" id="1.50.10.100">
    <property type="entry name" value="Chondroitin AC/alginate lyase"/>
    <property type="match status" value="1"/>
</dbReference>
<dbReference type="Gene3D" id="2.70.98.70">
    <property type="match status" value="1"/>
</dbReference>
<dbReference type="Pfam" id="PF02368">
    <property type="entry name" value="Big_2"/>
    <property type="match status" value="3"/>
</dbReference>
<sequence>MRGKIRARGSLALVLAMVTSLLLPPGLGVVSPSAVHADEVNLIQNGSFETLTSSVQPGWTTRTADKWTLSVDTSVTTVAPTVTVDTIYHPEGTKSLKIMSPAPNQSKLTFYQSNIPVVAGQEYKFSSWFKAQTLTGDTNAFGVNVGIVYSDSTGAALKTDYLVPVATPIRGNITDFKQYLLSTTAPTGAVSARINIEYNKLTGNVWMDDFQFKAYTALKGLAFCEPSGSISIGSVVPAPLVRTPSNTSDVIQNWTSSNPAVATVDGTGAITGVSPGTVKITATSQDNAYSAVYPLTVVPASMVTNGSFETLTAGSGNGFTDVQPTSWTASAAYGSPTVTVDDAVYGTGTHSLKIQATANGKASAVQRSIPVTAGNWYRLSGKIRTESLTGTGATVRLNWNGSGGSVLGTVYGPATAVKGTTADWQIVDGLYQAPTGSLNASIYANYETGTGKAWFDDLKIIPWVPLTGLVADGASTRSLLVGGTVSLNVYASPANATDFRVTWSSTQPGIASVGNDGRVTAKAPGTAIVTAQAVEGGWTKSYAIYVIANSNGGFETTVAETPGWTGVRPSGWSSYFGNNSPKANLSLDTTTVKEGARSLKISTPANIDSKADVYYLIPGVAPGNSYKISGWMKQQGTGNNVYLRAFYMDGGGNSVLQSPNYFDVIQATGVEVNGWKYYEGIITAPALTVSARVEVAFELGQGTLWADDIQIVPWVPITNIQLDKVKGLIVPGQSTTVNVSLSPNLVSNPEITWVSDNPAIATVVPNAKSTLQATVNGVSPGQTTIRAITEGHNPGEIGMFATYTVNVATDTDITAPDQVVSVNEDQGVTGPVLGTDANDDVLTSSLFLQPMHGTAAIRDDGVWEYYPVKDYNGTDTFTMLLTDGHNHFAFSKIDITVVPQQDAPVMDKVQINYGTIRDTKVTGTIKATDKDGDYITYALKTGQGPQHGVADVKWNGSWTYTPSAGYVGYDRFQIQVADTPGGTDVTTIVVYVGLPGSDIITALKARFPSTGAAHPRLYATADDFTRVSTLIGTDPTMQEWYTKIKAVADDMLDDPLLTYTITDPGTTGATVLPLAQAILKRIQNLGLLYQITKDTRYSAAAIAQLNLMADPAAYPDWHGGVKNFLSISEMGNAAAIGYDWLYDAMTQQERDNLRTRMIQQVLLNAKKEYLEGGSNAWWTTSPSNWNLVVNGGMTAVALTIGDEADANAVDMGASNTDYQLPIAQTVLEKALSSVQTGLGVFASQGDWPEGTGYWDYATEYLAYMISAMRTTLGTDYGFLNQPGISETSKYMANLHSFNGPFNYSDSLTTIIDTPQLLLFANLLNAPDAAWYRQFTYNKNKVAEPLDMIWYRPGFFGSNDPVKLDALYNYRTKNNVATFRDSWNDPNGNFAAIKGGVTDYNITNSSHADLDVGTFVMDALGVRWAVDLGKDTYSVPYFNLNPAQHPDRWDYYRKRAEGSNTLVINPDAGPDQALDANAPIIAYDSKPEGGYAIVDMTSAYKDDVVYAKRGMMLSNYRSSFLLQDEVKFKAPSNLYWFMHTEATDFNIAADGRSATLTQNGKRMYAQILSPSTGVFEKMDAKPFATTLSPPNELQNPKQKKLTIHFPDAKGTMTIAVRFTPLSEIEAPPTDVPVVTPLASWSIDATPTAVLSDLKLNGVTLSGFKSLKMKYAVEVPHETQTTPVITAVAADPNDTVTITQATAIPGTFVVEVTDNQGVQRPSKYFIDVTRGPFFGVLTDVPVLPITYVADSGPVNNGWPGTNAADGNPNTFWSVSGEQTIDFDLGSVTQVTYAAISWVRGNERQFYFNLLTSTDGVTWTNVYTGPSSGKVGGDYEIYDIPDTTARYLRIAVAGSNQSSVTSMTDVMVYGSQP</sequence>
<dbReference type="InterPro" id="IPR008964">
    <property type="entry name" value="Invasin/intimin_cell_adhesion"/>
</dbReference>
<keyword evidence="5" id="KW-1185">Reference proteome</keyword>
<organism evidence="4 5">
    <name type="scientific">Paenibacillus pectinilyticus</name>
    <dbReference type="NCBI Taxonomy" id="512399"/>
    <lineage>
        <taxon>Bacteria</taxon>
        <taxon>Bacillati</taxon>
        <taxon>Bacillota</taxon>
        <taxon>Bacilli</taxon>
        <taxon>Bacillales</taxon>
        <taxon>Paenibacillaceae</taxon>
        <taxon>Paenibacillus</taxon>
    </lineage>
</organism>
<dbReference type="SUPFAM" id="SSF49373">
    <property type="entry name" value="Invasin/intimin cell-adhesion fragments"/>
    <property type="match status" value="3"/>
</dbReference>
<evidence type="ECO:0000259" key="3">
    <source>
        <dbReference type="PROSITE" id="PS50022"/>
    </source>
</evidence>
<evidence type="ECO:0000313" key="5">
    <source>
        <dbReference type="Proteomes" id="UP000093309"/>
    </source>
</evidence>
<dbReference type="Pfam" id="PF07940">
    <property type="entry name" value="Hepar_II_III_C"/>
    <property type="match status" value="1"/>
</dbReference>
<keyword evidence="2" id="KW-0378">Hydrolase</keyword>
<evidence type="ECO:0000256" key="1">
    <source>
        <dbReference type="ARBA" id="ARBA00004196"/>
    </source>
</evidence>
<dbReference type="OrthoDB" id="175534at2"/>
<dbReference type="InterPro" id="IPR003343">
    <property type="entry name" value="Big_2"/>
</dbReference>
<dbReference type="InterPro" id="IPR000421">
    <property type="entry name" value="FA58C"/>
</dbReference>
<dbReference type="STRING" id="512399.A8709_06085"/>
<dbReference type="Pfam" id="PF00754">
    <property type="entry name" value="F5_F8_type_C"/>
    <property type="match status" value="1"/>
</dbReference>
<name>A0A1C0ZT61_9BACL</name>
<dbReference type="GO" id="GO:0016798">
    <property type="term" value="F:hydrolase activity, acting on glycosyl bonds"/>
    <property type="evidence" value="ECO:0007669"/>
    <property type="project" value="InterPro"/>
</dbReference>
<dbReference type="InterPro" id="IPR008979">
    <property type="entry name" value="Galactose-bd-like_sf"/>
</dbReference>
<dbReference type="Gene3D" id="2.60.40.2810">
    <property type="match status" value="2"/>
</dbReference>
<comment type="subcellular location">
    <subcellularLocation>
        <location evidence="1">Cell envelope</location>
    </subcellularLocation>
</comment>
<dbReference type="Gene3D" id="2.60.120.260">
    <property type="entry name" value="Galactose-binding domain-like"/>
    <property type="match status" value="4"/>
</dbReference>
<dbReference type="InterPro" id="IPR003305">
    <property type="entry name" value="CenC_carb-bd"/>
</dbReference>
<dbReference type="RefSeq" id="WP_065858100.1">
    <property type="nucleotide sequence ID" value="NZ_LYPC01000028.1"/>
</dbReference>
<dbReference type="Pfam" id="PF02018">
    <property type="entry name" value="CBM_4_9"/>
    <property type="match status" value="1"/>
</dbReference>
<evidence type="ECO:0000313" key="4">
    <source>
        <dbReference type="EMBL" id="OCT11247.1"/>
    </source>
</evidence>
<gene>
    <name evidence="4" type="ORF">A8709_06085</name>
</gene>
<dbReference type="InterPro" id="IPR008929">
    <property type="entry name" value="Chondroitin_lyas"/>
</dbReference>
<dbReference type="PANTHER" id="PTHR38045:SF1">
    <property type="entry name" value="HEPARINASE II_III-LIKE PROTEIN"/>
    <property type="match status" value="1"/>
</dbReference>
<reference evidence="5" key="1">
    <citation type="submission" date="2016-05" db="EMBL/GenBank/DDBJ databases">
        <title>Paenibacillus oryzae. sp. nov., isolated from the rice root.</title>
        <authorList>
            <person name="Zhang J."/>
            <person name="Zhang X."/>
        </authorList>
    </citation>
    <scope>NUCLEOTIDE SEQUENCE [LARGE SCALE GENOMIC DNA]</scope>
    <source>
        <strain evidence="5">KCTC13222</strain>
    </source>
</reference>
<feature type="domain" description="F5/8 type C" evidence="3">
    <location>
        <begin position="1727"/>
        <end position="1868"/>
    </location>
</feature>
<accession>A0A1C0ZT61</accession>
<proteinExistence type="predicted"/>
<dbReference type="SUPFAM" id="SSF48230">
    <property type="entry name" value="Chondroitin AC/alginate lyase"/>
    <property type="match status" value="1"/>
</dbReference>
<dbReference type="SMART" id="SM00635">
    <property type="entry name" value="BID_2"/>
    <property type="match status" value="3"/>
</dbReference>
<comment type="caution">
    <text evidence="4">The sequence shown here is derived from an EMBL/GenBank/DDBJ whole genome shotgun (WGS) entry which is preliminary data.</text>
</comment>
<dbReference type="Gene3D" id="2.60.40.1080">
    <property type="match status" value="3"/>
</dbReference>